<comment type="caution">
    <text evidence="1">The sequence shown here is derived from an EMBL/GenBank/DDBJ whole genome shotgun (WGS) entry which is preliminary data.</text>
</comment>
<evidence type="ECO:0000313" key="1">
    <source>
        <dbReference type="EMBL" id="MEJ7139538.1"/>
    </source>
</evidence>
<name>A0ACC6P5R3_9BURK</name>
<sequence>MNDTDTTTRTTDAAPGDRELYPLPAFVTFAEPPSEAQRQAADQLRQVEGSTS</sequence>
<dbReference type="Proteomes" id="UP001364695">
    <property type="component" value="Unassembled WGS sequence"/>
</dbReference>
<protein>
    <submittedName>
        <fullName evidence="1">Uncharacterized protein</fullName>
    </submittedName>
</protein>
<gene>
    <name evidence="1" type="ORF">RV045_14015</name>
</gene>
<keyword evidence="2" id="KW-1185">Reference proteome</keyword>
<organism evidence="1 2">
    <name type="scientific">Amphibiibacter pelophylacis</name>
    <dbReference type="NCBI Taxonomy" id="1799477"/>
    <lineage>
        <taxon>Bacteria</taxon>
        <taxon>Pseudomonadati</taxon>
        <taxon>Pseudomonadota</taxon>
        <taxon>Betaproteobacteria</taxon>
        <taxon>Burkholderiales</taxon>
        <taxon>Sphaerotilaceae</taxon>
        <taxon>Amphibiibacter</taxon>
    </lineage>
</organism>
<dbReference type="EMBL" id="JAWDIE010000032">
    <property type="protein sequence ID" value="MEJ7139538.1"/>
    <property type="molecule type" value="Genomic_DNA"/>
</dbReference>
<reference evidence="1" key="1">
    <citation type="submission" date="2023-10" db="EMBL/GenBank/DDBJ databases">
        <title>Amphibacter perezi, gen. nov., sp. nov. a novel taxa of the family Comamonadaceae, class Betaproteobacteria isolated from the skin microbiota of Pelophylax perezi from different populations.</title>
        <authorList>
            <person name="Costa S."/>
            <person name="Proenca D.N."/>
            <person name="Lopes I."/>
            <person name="Morais P.V."/>
        </authorList>
    </citation>
    <scope>NUCLEOTIDE SEQUENCE</scope>
    <source>
        <strain evidence="1">SL12-8</strain>
    </source>
</reference>
<evidence type="ECO:0000313" key="2">
    <source>
        <dbReference type="Proteomes" id="UP001364695"/>
    </source>
</evidence>
<proteinExistence type="predicted"/>
<accession>A0ACC6P5R3</accession>